<evidence type="ECO:0000256" key="1">
    <source>
        <dbReference type="SAM" id="SignalP"/>
    </source>
</evidence>
<evidence type="ECO:0000259" key="2">
    <source>
        <dbReference type="Pfam" id="PF00496"/>
    </source>
</evidence>
<dbReference type="EMBL" id="SAUN01000001">
    <property type="protein sequence ID" value="RVX42083.1"/>
    <property type="molecule type" value="Genomic_DNA"/>
</dbReference>
<dbReference type="InterPro" id="IPR039424">
    <property type="entry name" value="SBP_5"/>
</dbReference>
<accession>A0A438M8N5</accession>
<feature type="domain" description="Solute-binding protein family 5" evidence="2">
    <location>
        <begin position="109"/>
        <end position="501"/>
    </location>
</feature>
<keyword evidence="1" id="KW-0732">Signal</keyword>
<dbReference type="SUPFAM" id="SSF53850">
    <property type="entry name" value="Periplasmic binding protein-like II"/>
    <property type="match status" value="1"/>
</dbReference>
<dbReference type="PANTHER" id="PTHR30290">
    <property type="entry name" value="PERIPLASMIC BINDING COMPONENT OF ABC TRANSPORTER"/>
    <property type="match status" value="1"/>
</dbReference>
<dbReference type="Proteomes" id="UP000284824">
    <property type="component" value="Unassembled WGS sequence"/>
</dbReference>
<evidence type="ECO:0000313" key="4">
    <source>
        <dbReference type="Proteomes" id="UP000284824"/>
    </source>
</evidence>
<organism evidence="3 4">
    <name type="scientific">Nonomuraea polychroma</name>
    <dbReference type="NCBI Taxonomy" id="46176"/>
    <lineage>
        <taxon>Bacteria</taxon>
        <taxon>Bacillati</taxon>
        <taxon>Actinomycetota</taxon>
        <taxon>Actinomycetes</taxon>
        <taxon>Streptosporangiales</taxon>
        <taxon>Streptosporangiaceae</taxon>
        <taxon>Nonomuraea</taxon>
    </lineage>
</organism>
<dbReference type="InterPro" id="IPR000914">
    <property type="entry name" value="SBP_5_dom"/>
</dbReference>
<dbReference type="Gene3D" id="3.10.105.10">
    <property type="entry name" value="Dipeptide-binding Protein, Domain 3"/>
    <property type="match status" value="1"/>
</dbReference>
<keyword evidence="4" id="KW-1185">Reference proteome</keyword>
<dbReference type="AlphaFoldDB" id="A0A438M8N5"/>
<dbReference type="Gene3D" id="3.40.190.10">
    <property type="entry name" value="Periplasmic binding protein-like II"/>
    <property type="match status" value="1"/>
</dbReference>
<sequence length="588" mass="63344">MRRKSALAAAATAALALVLSACGGGGGQPQPAQTATGGGAAAQPAANIALSQVFNASTKKGGTLKAAHSSDWDSLDPADTYYGYSFNFGRLYWRTLTMYKPGPGPEGATVVPDLAEGLGQPSSDGKTWTYKIKSGLKYEDGSPITAQDVAYAVARSFDKETFTHGPSYLNELLDWPKDFKGVYKTPDVDYKSAVEATDDTTVVFHLKKPFASMDYIVQMPMTAPVPKAKDTGAKYREHVISSGPYKFESVQAGKSLALVRNDQWDAATDPNRPALPDRIEVQLNVNADDLDNQLISGNIHLDVPGTGLQPAALGKVLPDPALKARTDNPVLQRLWFVSVIPDTKPLDNLDCRKAVMWAADRVANQTAFGGPVAGGDIATNVMPPPIKGQQKFDLYQTPENKGDVTKAKEALTACGQPNGFSTTMSFRSDRPREKALAEAMQQALARVGIKLTLKGFPASSYFSDYAGNVEYVKKNGIGLAAHGWGSDWPDGYGFLQAIVDSRTIRPAGNYNLSVKNPEVDKLIDQASAELDATKREQLWVDVDKKVMEDASILPVVWAKALLLRGQGVTNIAYNEGQQAYDYILLGVQ</sequence>
<dbReference type="PROSITE" id="PS51257">
    <property type="entry name" value="PROKAR_LIPOPROTEIN"/>
    <property type="match status" value="1"/>
</dbReference>
<feature type="signal peptide" evidence="1">
    <location>
        <begin position="1"/>
        <end position="23"/>
    </location>
</feature>
<evidence type="ECO:0000313" key="3">
    <source>
        <dbReference type="EMBL" id="RVX42083.1"/>
    </source>
</evidence>
<reference evidence="3 4" key="1">
    <citation type="submission" date="2019-01" db="EMBL/GenBank/DDBJ databases">
        <title>Sequencing the genomes of 1000 actinobacteria strains.</title>
        <authorList>
            <person name="Klenk H.-P."/>
        </authorList>
    </citation>
    <scope>NUCLEOTIDE SEQUENCE [LARGE SCALE GENOMIC DNA]</scope>
    <source>
        <strain evidence="3 4">DSM 43925</strain>
    </source>
</reference>
<proteinExistence type="predicted"/>
<dbReference type="GO" id="GO:0042597">
    <property type="term" value="C:periplasmic space"/>
    <property type="evidence" value="ECO:0007669"/>
    <property type="project" value="UniProtKB-ARBA"/>
</dbReference>
<dbReference type="RefSeq" id="WP_164903759.1">
    <property type="nucleotide sequence ID" value="NZ_SAUN01000001.1"/>
</dbReference>
<dbReference type="InterPro" id="IPR030678">
    <property type="entry name" value="Peptide/Ni-bd"/>
</dbReference>
<dbReference type="PANTHER" id="PTHR30290:SF83">
    <property type="entry name" value="ABC TRANSPORTER SUBSTRATE-BINDING PROTEIN"/>
    <property type="match status" value="1"/>
</dbReference>
<dbReference type="Pfam" id="PF00496">
    <property type="entry name" value="SBP_bac_5"/>
    <property type="match status" value="1"/>
</dbReference>
<protein>
    <submittedName>
        <fullName evidence="3">Peptide/nickel transport system substrate-binding protein</fullName>
    </submittedName>
</protein>
<dbReference type="GO" id="GO:1904680">
    <property type="term" value="F:peptide transmembrane transporter activity"/>
    <property type="evidence" value="ECO:0007669"/>
    <property type="project" value="TreeGrafter"/>
</dbReference>
<feature type="chain" id="PRO_5039487547" evidence="1">
    <location>
        <begin position="24"/>
        <end position="588"/>
    </location>
</feature>
<name>A0A438M8N5_9ACTN</name>
<comment type="caution">
    <text evidence="3">The sequence shown here is derived from an EMBL/GenBank/DDBJ whole genome shotgun (WGS) entry which is preliminary data.</text>
</comment>
<dbReference type="CDD" id="cd08506">
    <property type="entry name" value="PBP2_clavulanate_OppA2"/>
    <property type="match status" value="1"/>
</dbReference>
<gene>
    <name evidence="3" type="ORF">EDD27_4701</name>
</gene>
<dbReference type="PIRSF" id="PIRSF002741">
    <property type="entry name" value="MppA"/>
    <property type="match status" value="1"/>
</dbReference>
<dbReference type="GO" id="GO:0015833">
    <property type="term" value="P:peptide transport"/>
    <property type="evidence" value="ECO:0007669"/>
    <property type="project" value="TreeGrafter"/>
</dbReference>
<dbReference type="GO" id="GO:0043190">
    <property type="term" value="C:ATP-binding cassette (ABC) transporter complex"/>
    <property type="evidence" value="ECO:0007669"/>
    <property type="project" value="InterPro"/>
</dbReference>